<comment type="caution">
    <text evidence="1">The sequence shown here is derived from an EMBL/GenBank/DDBJ whole genome shotgun (WGS) entry which is preliminary data.</text>
</comment>
<dbReference type="InterPro" id="IPR045398">
    <property type="entry name" value="DUF6515"/>
</dbReference>
<evidence type="ECO:0000313" key="1">
    <source>
        <dbReference type="EMBL" id="GLB51605.1"/>
    </source>
</evidence>
<organism evidence="1 2">
    <name type="scientific">Neptunitalea chrysea</name>
    <dbReference type="NCBI Taxonomy" id="1647581"/>
    <lineage>
        <taxon>Bacteria</taxon>
        <taxon>Pseudomonadati</taxon>
        <taxon>Bacteroidota</taxon>
        <taxon>Flavobacteriia</taxon>
        <taxon>Flavobacteriales</taxon>
        <taxon>Flavobacteriaceae</taxon>
        <taxon>Neptunitalea</taxon>
    </lineage>
</organism>
<sequence length="142" mass="16289">MNRLLLLLVLGLFFCTSEVHSQVVVVRRPVKPVYYRPWVRPVPRRLPPPVVVPAVVVRVLPPHRVIYYAGIPYYYASGVYYVQVQNTETYKVVEAPSGMMRDTLPENAKQTVIDDEVYYVAAGVYYKVVKIDGVKKYTVVKL</sequence>
<dbReference type="AlphaFoldDB" id="A0A9W6ETB4"/>
<keyword evidence="2" id="KW-1185">Reference proteome</keyword>
<gene>
    <name evidence="1" type="ORF">NBRC110019_06440</name>
</gene>
<protein>
    <submittedName>
        <fullName evidence="1">Uncharacterized protein</fullName>
    </submittedName>
</protein>
<dbReference type="EMBL" id="BRVP01000004">
    <property type="protein sequence ID" value="GLB51605.1"/>
    <property type="molecule type" value="Genomic_DNA"/>
</dbReference>
<name>A0A9W6ETB4_9FLAO</name>
<evidence type="ECO:0000313" key="2">
    <source>
        <dbReference type="Proteomes" id="UP001143545"/>
    </source>
</evidence>
<proteinExistence type="predicted"/>
<dbReference type="Proteomes" id="UP001143545">
    <property type="component" value="Unassembled WGS sequence"/>
</dbReference>
<accession>A0A9W6ETB4</accession>
<dbReference type="Pfam" id="PF20125">
    <property type="entry name" value="DUF6515"/>
    <property type="match status" value="1"/>
</dbReference>
<reference evidence="1" key="1">
    <citation type="submission" date="2022-07" db="EMBL/GenBank/DDBJ databases">
        <title>Taxonomy of Novel Oxalotrophic and Methylotrophic Bacteria.</title>
        <authorList>
            <person name="Sahin N."/>
            <person name="Tani A."/>
        </authorList>
    </citation>
    <scope>NUCLEOTIDE SEQUENCE</scope>
    <source>
        <strain evidence="1">AM327</strain>
    </source>
</reference>
<dbReference type="RefSeq" id="WP_281752323.1">
    <property type="nucleotide sequence ID" value="NZ_BRVP01000004.1"/>
</dbReference>